<proteinExistence type="predicted"/>
<sequence length="43" mass="4816">MTEDEAESIEDLYAIARAKGFKPGWAYMAAKRKGGCRNGRYFG</sequence>
<evidence type="ECO:0000313" key="1">
    <source>
        <dbReference type="EMBL" id="STQ33069.1"/>
    </source>
</evidence>
<evidence type="ECO:0000313" key="2">
    <source>
        <dbReference type="Proteomes" id="UP000254070"/>
    </source>
</evidence>
<organism evidence="1 2">
    <name type="scientific">Enterococcus durans</name>
    <dbReference type="NCBI Taxonomy" id="53345"/>
    <lineage>
        <taxon>Bacteria</taxon>
        <taxon>Bacillati</taxon>
        <taxon>Bacillota</taxon>
        <taxon>Bacilli</taxon>
        <taxon>Lactobacillales</taxon>
        <taxon>Enterococcaceae</taxon>
        <taxon>Enterococcus</taxon>
    </lineage>
</organism>
<reference evidence="1 2" key="1">
    <citation type="submission" date="2018-06" db="EMBL/GenBank/DDBJ databases">
        <authorList>
            <consortium name="Pathogen Informatics"/>
            <person name="Doyle S."/>
        </authorList>
    </citation>
    <scope>NUCLEOTIDE SEQUENCE [LARGE SCALE GENOMIC DNA]</scope>
    <source>
        <strain evidence="1 2">NCTC8129</strain>
    </source>
</reference>
<protein>
    <submittedName>
        <fullName evidence="1">Uncharacterized protein</fullName>
    </submittedName>
</protein>
<dbReference type="AlphaFoldDB" id="A0A377MSM1"/>
<gene>
    <name evidence="1" type="ORF">NCTC8129_03280</name>
</gene>
<dbReference type="Proteomes" id="UP000254070">
    <property type="component" value="Unassembled WGS sequence"/>
</dbReference>
<name>A0A377MSM1_9ENTE</name>
<dbReference type="EMBL" id="UGIF01000006">
    <property type="protein sequence ID" value="STQ33069.1"/>
    <property type="molecule type" value="Genomic_DNA"/>
</dbReference>
<accession>A0A377MSM1</accession>